<accession>A0A1R1PTK2</accession>
<dbReference type="EMBL" id="LSSK01000222">
    <property type="protein sequence ID" value="OMH84281.1"/>
    <property type="molecule type" value="Genomic_DNA"/>
</dbReference>
<reference evidence="2" key="1">
    <citation type="submission" date="2017-01" db="EMBL/GenBank/DDBJ databases">
        <authorList>
            <person name="Wang Y."/>
            <person name="White M."/>
            <person name="Kvist S."/>
            <person name="Moncalvo J.-M."/>
        </authorList>
    </citation>
    <scope>NUCLEOTIDE SEQUENCE [LARGE SCALE GENOMIC DNA]</scope>
    <source>
        <strain evidence="2">COL-18-3</strain>
    </source>
</reference>
<evidence type="ECO:0000313" key="1">
    <source>
        <dbReference type="EMBL" id="OMH84281.1"/>
    </source>
</evidence>
<organism evidence="1 2">
    <name type="scientific">Zancudomyces culisetae</name>
    <name type="common">Gut fungus</name>
    <name type="synonym">Smittium culisetae</name>
    <dbReference type="NCBI Taxonomy" id="1213189"/>
    <lineage>
        <taxon>Eukaryota</taxon>
        <taxon>Fungi</taxon>
        <taxon>Fungi incertae sedis</taxon>
        <taxon>Zoopagomycota</taxon>
        <taxon>Kickxellomycotina</taxon>
        <taxon>Harpellomycetes</taxon>
        <taxon>Harpellales</taxon>
        <taxon>Legeriomycetaceae</taxon>
        <taxon>Zancudomyces</taxon>
    </lineage>
</organism>
<sequence>MKNTHQSQNRGYHQFHLVPALASISGIFARALSLPNSSIRCCATSWFLMLHSSETSGESNNPTVAPLSNNSCSISMFLFLLAIAIPSNSGDVKSTPASIISLGILTPSNSTAVLKQAILTDFGYLSMISFFIAVV</sequence>
<comment type="caution">
    <text evidence="1">The sequence shown here is derived from an EMBL/GenBank/DDBJ whole genome shotgun (WGS) entry which is preliminary data.</text>
</comment>
<gene>
    <name evidence="1" type="ORF">AX774_g2202</name>
</gene>
<dbReference type="Proteomes" id="UP000188320">
    <property type="component" value="Unassembled WGS sequence"/>
</dbReference>
<name>A0A1R1PTK2_ZANCU</name>
<protein>
    <submittedName>
        <fullName evidence="1">Uncharacterized protein</fullName>
    </submittedName>
</protein>
<proteinExistence type="predicted"/>
<dbReference type="AlphaFoldDB" id="A0A1R1PTK2"/>
<keyword evidence="2" id="KW-1185">Reference proteome</keyword>
<evidence type="ECO:0000313" key="2">
    <source>
        <dbReference type="Proteomes" id="UP000188320"/>
    </source>
</evidence>